<name>A0A6M1SSU7_9BACT</name>
<evidence type="ECO:0000313" key="3">
    <source>
        <dbReference type="Proteomes" id="UP000473278"/>
    </source>
</evidence>
<dbReference type="AlphaFoldDB" id="A0A6M1SSU7"/>
<reference evidence="2 3" key="1">
    <citation type="submission" date="2020-02" db="EMBL/GenBank/DDBJ databases">
        <title>Balneolaceae bacterium YR4-1, complete genome.</title>
        <authorList>
            <person name="Li Y."/>
            <person name="Wu S."/>
        </authorList>
    </citation>
    <scope>NUCLEOTIDE SEQUENCE [LARGE SCALE GENOMIC DNA]</scope>
    <source>
        <strain evidence="2 3">YR4-1</strain>
    </source>
</reference>
<keyword evidence="1" id="KW-0472">Membrane</keyword>
<gene>
    <name evidence="2" type="ORF">G3570_01215</name>
</gene>
<evidence type="ECO:0000256" key="1">
    <source>
        <dbReference type="SAM" id="Phobius"/>
    </source>
</evidence>
<dbReference type="Pfam" id="PF13584">
    <property type="entry name" value="BatD"/>
    <property type="match status" value="2"/>
</dbReference>
<dbReference type="RefSeq" id="WP_165138364.1">
    <property type="nucleotide sequence ID" value="NZ_JAALLT010000001.1"/>
</dbReference>
<dbReference type="InterPro" id="IPR025738">
    <property type="entry name" value="BatD"/>
</dbReference>
<keyword evidence="1" id="KW-1133">Transmembrane helix</keyword>
<dbReference type="PANTHER" id="PTHR40940">
    <property type="entry name" value="PROTEIN BATD-RELATED"/>
    <property type="match status" value="1"/>
</dbReference>
<accession>A0A6M1SSU7</accession>
<dbReference type="Proteomes" id="UP000473278">
    <property type="component" value="Unassembled WGS sequence"/>
</dbReference>
<keyword evidence="3" id="KW-1185">Reference proteome</keyword>
<sequence>MKRTGKPFLITLLLLSLLYLFPVDSRAQSADINVVSTVSQTTVYTGERISLSVEVSGDFNNVSRPTLPEFTGFRLLSNNPSTSRSYSFVNGKTSSSYSYSYYLIAQDEGNFTIPSITVSIDGNEYNTDPIEVEIVDRSSSANQSGSNSRPEIFLRMEVSDRNPVPGQQLITDVVLFFKDGLEVNSYQPVPGWKAEGFWKEELENTERPRAESTIIDGVRYRKARLLQFALFPTKTGELSISPYEIIVSVRAASSRDDPFSSFFGGFGSNQRQVELKTDPVQLDVEPLPDIDPASYTGAVGSFRINRKISTQQALVGESIEIETTINGTGNVPLITKPDYELPEGLEIYDPQQASSLNRRNQQISGSKVFTDIVIARTPGSYTIPQTTLAYFDPSRNEYIRESLSALTFTVNSDPNAQASTEQTQSFSVKPVTGLASWTTDSSAGLAGRWWFWAGILFPAVVLGVAYWQKTYMDKMTNNTAFARSKRASTIAEERLEKAIEKSEEGHIREAYNLLQKALTGFISDKLNLPEAGLSNQSYFSALQDEGVDMELLKNIRMLLDKCATISYAPDSSHDYLKSHVGLAQSILEKLKKEL</sequence>
<dbReference type="PANTHER" id="PTHR40940:SF2">
    <property type="entry name" value="BATD"/>
    <property type="match status" value="1"/>
</dbReference>
<comment type="caution">
    <text evidence="2">The sequence shown here is derived from an EMBL/GenBank/DDBJ whole genome shotgun (WGS) entry which is preliminary data.</text>
</comment>
<evidence type="ECO:0000313" key="2">
    <source>
        <dbReference type="EMBL" id="NGP75236.1"/>
    </source>
</evidence>
<protein>
    <submittedName>
        <fullName evidence="2">Protein BatD</fullName>
    </submittedName>
</protein>
<keyword evidence="1" id="KW-0812">Transmembrane</keyword>
<dbReference type="EMBL" id="JAALLT010000001">
    <property type="protein sequence ID" value="NGP75236.1"/>
    <property type="molecule type" value="Genomic_DNA"/>
</dbReference>
<feature type="transmembrane region" description="Helical" evidence="1">
    <location>
        <begin position="449"/>
        <end position="467"/>
    </location>
</feature>
<proteinExistence type="predicted"/>
<organism evidence="2 3">
    <name type="scientific">Halalkalibaculum roseum</name>
    <dbReference type="NCBI Taxonomy" id="2709311"/>
    <lineage>
        <taxon>Bacteria</taxon>
        <taxon>Pseudomonadati</taxon>
        <taxon>Balneolota</taxon>
        <taxon>Balneolia</taxon>
        <taxon>Balneolales</taxon>
        <taxon>Balneolaceae</taxon>
        <taxon>Halalkalibaculum</taxon>
    </lineage>
</organism>